<reference evidence="8 9" key="1">
    <citation type="submission" date="2021-08" db="EMBL/GenBank/DDBJ databases">
        <authorList>
            <person name="Tuo L."/>
        </authorList>
    </citation>
    <scope>NUCLEOTIDE SEQUENCE [LARGE SCALE GENOMIC DNA]</scope>
    <source>
        <strain evidence="8 9">JCM 31229</strain>
    </source>
</reference>
<sequence>MNFTLSDDHIALRDSARGFLEKEVDLAPLLVPGATVEQAGYGPLWTKAAGLGWPGMVVPEAYGGLGMDYLDLIMVIGEAGRTLASMPLFGTLAGSWAIEAGGDETQKAELLGTVAAGEAKLALAVADANGSYEPGAAEVKAARDGDGYRLTGTRAFVVDAASADRLVVAAELDGARRWFVVDAAAAQIERLDWRDITREVCSVRLEGAAATLLAGDADAVWPFVRDRLYLVLAAESAAGIEAVLADAIGYANERVAFGRPIGAFQAIKHQLAEIAGQSECANVGVQYAAWALSAGDETAPLAAAMAQSYASEAYRAATHRNIQIFGAIGFTWEMKNHLFYKRARCNAELLGAPSRQREDVVRILERKAA</sequence>
<dbReference type="InterPro" id="IPR009100">
    <property type="entry name" value="AcylCoA_DH/oxidase_NM_dom_sf"/>
</dbReference>
<comment type="similarity">
    <text evidence="2">Belongs to the acyl-CoA dehydrogenase family.</text>
</comment>
<dbReference type="PANTHER" id="PTHR43884">
    <property type="entry name" value="ACYL-COA DEHYDROGENASE"/>
    <property type="match status" value="1"/>
</dbReference>
<dbReference type="Gene3D" id="2.40.110.10">
    <property type="entry name" value="Butyryl-CoA Dehydrogenase, subunit A, domain 2"/>
    <property type="match status" value="1"/>
</dbReference>
<dbReference type="EMBL" id="JAINVV010000008">
    <property type="protein sequence ID" value="MBY8824312.1"/>
    <property type="molecule type" value="Genomic_DNA"/>
</dbReference>
<dbReference type="InterPro" id="IPR009075">
    <property type="entry name" value="AcylCo_DH/oxidase_C"/>
</dbReference>
<name>A0ABS7PVB0_9SPHN</name>
<dbReference type="InterPro" id="IPR037069">
    <property type="entry name" value="AcylCoA_DH/ox_N_sf"/>
</dbReference>
<dbReference type="InterPro" id="IPR046373">
    <property type="entry name" value="Acyl-CoA_Oxase/DH_mid-dom_sf"/>
</dbReference>
<accession>A0ABS7PVB0</accession>
<dbReference type="InterPro" id="IPR036250">
    <property type="entry name" value="AcylCo_DH-like_C"/>
</dbReference>
<comment type="cofactor">
    <cofactor evidence="1">
        <name>FAD</name>
        <dbReference type="ChEBI" id="CHEBI:57692"/>
    </cofactor>
</comment>
<dbReference type="Pfam" id="PF00441">
    <property type="entry name" value="Acyl-CoA_dh_1"/>
    <property type="match status" value="1"/>
</dbReference>
<dbReference type="PANTHER" id="PTHR43884:SF20">
    <property type="entry name" value="ACYL-COA DEHYDROGENASE FADE28"/>
    <property type="match status" value="1"/>
</dbReference>
<evidence type="ECO:0000313" key="8">
    <source>
        <dbReference type="EMBL" id="MBY8824312.1"/>
    </source>
</evidence>
<comment type="caution">
    <text evidence="8">The sequence shown here is derived from an EMBL/GenBank/DDBJ whole genome shotgun (WGS) entry which is preliminary data.</text>
</comment>
<dbReference type="Gene3D" id="1.20.140.10">
    <property type="entry name" value="Butyryl-CoA Dehydrogenase, subunit A, domain 3"/>
    <property type="match status" value="1"/>
</dbReference>
<dbReference type="RefSeq" id="WP_222991384.1">
    <property type="nucleotide sequence ID" value="NZ_JAINVV010000008.1"/>
</dbReference>
<gene>
    <name evidence="8" type="ORF">K7G82_18555</name>
</gene>
<dbReference type="Proteomes" id="UP000706039">
    <property type="component" value="Unassembled WGS sequence"/>
</dbReference>
<dbReference type="InterPro" id="IPR013786">
    <property type="entry name" value="AcylCoA_DH/ox_N"/>
</dbReference>
<evidence type="ECO:0000313" key="9">
    <source>
        <dbReference type="Proteomes" id="UP000706039"/>
    </source>
</evidence>
<evidence type="ECO:0000259" key="6">
    <source>
        <dbReference type="Pfam" id="PF00441"/>
    </source>
</evidence>
<feature type="domain" description="Acyl-CoA dehydrogenase/oxidase C-terminal" evidence="6">
    <location>
        <begin position="231"/>
        <end position="362"/>
    </location>
</feature>
<dbReference type="Pfam" id="PF02771">
    <property type="entry name" value="Acyl-CoA_dh_N"/>
    <property type="match status" value="1"/>
</dbReference>
<keyword evidence="3" id="KW-0285">Flavoprotein</keyword>
<dbReference type="SUPFAM" id="SSF47203">
    <property type="entry name" value="Acyl-CoA dehydrogenase C-terminal domain-like"/>
    <property type="match status" value="1"/>
</dbReference>
<protein>
    <submittedName>
        <fullName evidence="8">Acyl-CoA/acyl-ACP dehydrogenase</fullName>
    </submittedName>
</protein>
<evidence type="ECO:0000256" key="3">
    <source>
        <dbReference type="ARBA" id="ARBA00022630"/>
    </source>
</evidence>
<keyword evidence="9" id="KW-1185">Reference proteome</keyword>
<feature type="domain" description="Acyl-CoA dehydrogenase/oxidase N-terminal" evidence="7">
    <location>
        <begin position="6"/>
        <end position="118"/>
    </location>
</feature>
<evidence type="ECO:0000256" key="2">
    <source>
        <dbReference type="ARBA" id="ARBA00009347"/>
    </source>
</evidence>
<evidence type="ECO:0000256" key="5">
    <source>
        <dbReference type="ARBA" id="ARBA00023002"/>
    </source>
</evidence>
<evidence type="ECO:0000256" key="1">
    <source>
        <dbReference type="ARBA" id="ARBA00001974"/>
    </source>
</evidence>
<evidence type="ECO:0000256" key="4">
    <source>
        <dbReference type="ARBA" id="ARBA00022827"/>
    </source>
</evidence>
<dbReference type="Gene3D" id="1.10.540.10">
    <property type="entry name" value="Acyl-CoA dehydrogenase/oxidase, N-terminal domain"/>
    <property type="match status" value="1"/>
</dbReference>
<keyword evidence="5" id="KW-0560">Oxidoreductase</keyword>
<dbReference type="SUPFAM" id="SSF56645">
    <property type="entry name" value="Acyl-CoA dehydrogenase NM domain-like"/>
    <property type="match status" value="1"/>
</dbReference>
<evidence type="ECO:0000259" key="7">
    <source>
        <dbReference type="Pfam" id="PF02771"/>
    </source>
</evidence>
<proteinExistence type="inferred from homology"/>
<organism evidence="8 9">
    <name type="scientific">Sphingomonas colocasiae</name>
    <dbReference type="NCBI Taxonomy" id="1848973"/>
    <lineage>
        <taxon>Bacteria</taxon>
        <taxon>Pseudomonadati</taxon>
        <taxon>Pseudomonadota</taxon>
        <taxon>Alphaproteobacteria</taxon>
        <taxon>Sphingomonadales</taxon>
        <taxon>Sphingomonadaceae</taxon>
        <taxon>Sphingomonas</taxon>
    </lineage>
</organism>
<keyword evidence="4" id="KW-0274">FAD</keyword>